<gene>
    <name evidence="2" type="ORF">AV530_000776</name>
</gene>
<sequence length="89" mass="10108">MFAVYRRPASERQELKSAQRERAPCLLSRVGRSLVVRLGLVSERTPSRAQPSQTGYFSEAKSRRGVRSPERSEKALLLCPCTTRGRQRC</sequence>
<dbReference type="Proteomes" id="UP000190648">
    <property type="component" value="Unassembled WGS sequence"/>
</dbReference>
<feature type="region of interest" description="Disordered" evidence="1">
    <location>
        <begin position="1"/>
        <end position="20"/>
    </location>
</feature>
<reference evidence="2 3" key="1">
    <citation type="submission" date="2016-02" db="EMBL/GenBank/DDBJ databases">
        <title>Band-tailed pigeon sequencing and assembly.</title>
        <authorList>
            <person name="Soares A.E."/>
            <person name="Novak B.J."/>
            <person name="Rice E.S."/>
            <person name="O'Connell B."/>
            <person name="Chang D."/>
            <person name="Weber S."/>
            <person name="Shapiro B."/>
        </authorList>
    </citation>
    <scope>NUCLEOTIDE SEQUENCE [LARGE SCALE GENOMIC DNA]</scope>
    <source>
        <strain evidence="2">BTP2013</strain>
        <tissue evidence="2">Blood</tissue>
    </source>
</reference>
<dbReference type="AlphaFoldDB" id="A0A1V4KS69"/>
<feature type="compositionally biased region" description="Polar residues" evidence="1">
    <location>
        <begin position="47"/>
        <end position="56"/>
    </location>
</feature>
<comment type="caution">
    <text evidence="2">The sequence shown here is derived from an EMBL/GenBank/DDBJ whole genome shotgun (WGS) entry which is preliminary data.</text>
</comment>
<feature type="compositionally biased region" description="Basic and acidic residues" evidence="1">
    <location>
        <begin position="8"/>
        <end position="20"/>
    </location>
</feature>
<organism evidence="2 3">
    <name type="scientific">Patagioenas fasciata monilis</name>
    <dbReference type="NCBI Taxonomy" id="372326"/>
    <lineage>
        <taxon>Eukaryota</taxon>
        <taxon>Metazoa</taxon>
        <taxon>Chordata</taxon>
        <taxon>Craniata</taxon>
        <taxon>Vertebrata</taxon>
        <taxon>Euteleostomi</taxon>
        <taxon>Archelosauria</taxon>
        <taxon>Archosauria</taxon>
        <taxon>Dinosauria</taxon>
        <taxon>Saurischia</taxon>
        <taxon>Theropoda</taxon>
        <taxon>Coelurosauria</taxon>
        <taxon>Aves</taxon>
        <taxon>Neognathae</taxon>
        <taxon>Neoaves</taxon>
        <taxon>Columbimorphae</taxon>
        <taxon>Columbiformes</taxon>
        <taxon>Columbidae</taxon>
        <taxon>Patagioenas</taxon>
    </lineage>
</organism>
<name>A0A1V4KS69_PATFA</name>
<proteinExistence type="predicted"/>
<protein>
    <submittedName>
        <fullName evidence="2">Uncharacterized protein</fullName>
    </submittedName>
</protein>
<accession>A0A1V4KS69</accession>
<evidence type="ECO:0000313" key="2">
    <source>
        <dbReference type="EMBL" id="OPJ87273.1"/>
    </source>
</evidence>
<evidence type="ECO:0000313" key="3">
    <source>
        <dbReference type="Proteomes" id="UP000190648"/>
    </source>
</evidence>
<evidence type="ECO:0000256" key="1">
    <source>
        <dbReference type="SAM" id="MobiDB-lite"/>
    </source>
</evidence>
<keyword evidence="3" id="KW-1185">Reference proteome</keyword>
<dbReference type="EMBL" id="LSYS01001700">
    <property type="protein sequence ID" value="OPJ87273.1"/>
    <property type="molecule type" value="Genomic_DNA"/>
</dbReference>
<feature type="region of interest" description="Disordered" evidence="1">
    <location>
        <begin position="44"/>
        <end position="69"/>
    </location>
</feature>